<keyword evidence="6" id="KW-0998">Cell outer membrane</keyword>
<keyword evidence="3" id="KW-0732">Signal</keyword>
<dbReference type="NCBIfam" id="TIGR02802">
    <property type="entry name" value="Pal_lipo"/>
    <property type="match status" value="1"/>
</dbReference>
<evidence type="ECO:0000256" key="9">
    <source>
        <dbReference type="SAM" id="MobiDB-lite"/>
    </source>
</evidence>
<keyword evidence="4" id="KW-0472">Membrane</keyword>
<dbReference type="CDD" id="cd07185">
    <property type="entry name" value="OmpA_C-like"/>
    <property type="match status" value="1"/>
</dbReference>
<keyword evidence="5" id="KW-0564">Palmitate</keyword>
<feature type="domain" description="OmpA-like" evidence="10">
    <location>
        <begin position="81"/>
        <end position="197"/>
    </location>
</feature>
<sequence length="197" mass="21930">MKKRVLSSVAIAVLLMSGCSSKQPAVDQKDAQEESVVQSQSQSDSQSQNGGEAQDVVTEEVSSDMQTVGSESMESKTNEESMMQIQSKFQTIHFDFDKYNIRADQKPILELDAEVAKKAQNSFKIKLEGNCDEWGSDEYNFALGLKRTKSVKEGLVARGVSSEKITMVSYGESNPVCTEHTKECWAKNRRVDFKILP</sequence>
<feature type="region of interest" description="Disordered" evidence="9">
    <location>
        <begin position="21"/>
        <end position="82"/>
    </location>
</feature>
<comment type="subcellular location">
    <subcellularLocation>
        <location evidence="1">Cell outer membrane</location>
    </subcellularLocation>
</comment>
<accession>A0A1W1BSW5</accession>
<evidence type="ECO:0000256" key="4">
    <source>
        <dbReference type="ARBA" id="ARBA00023136"/>
    </source>
</evidence>
<dbReference type="PRINTS" id="PR01021">
    <property type="entry name" value="OMPADOMAIN"/>
</dbReference>
<evidence type="ECO:0000259" key="10">
    <source>
        <dbReference type="PROSITE" id="PS51123"/>
    </source>
</evidence>
<proteinExistence type="inferred from homology"/>
<evidence type="ECO:0000313" key="11">
    <source>
        <dbReference type="EMBL" id="SFV56688.1"/>
    </source>
</evidence>
<name>A0A1W1BSW5_9ZZZZ</name>
<dbReference type="PANTHER" id="PTHR30329:SF21">
    <property type="entry name" value="LIPOPROTEIN YIAD-RELATED"/>
    <property type="match status" value="1"/>
</dbReference>
<feature type="compositionally biased region" description="Polar residues" evidence="9">
    <location>
        <begin position="63"/>
        <end position="72"/>
    </location>
</feature>
<dbReference type="SUPFAM" id="SSF103088">
    <property type="entry name" value="OmpA-like"/>
    <property type="match status" value="1"/>
</dbReference>
<dbReference type="Pfam" id="PF00691">
    <property type="entry name" value="OmpA"/>
    <property type="match status" value="1"/>
</dbReference>
<dbReference type="InterPro" id="IPR006664">
    <property type="entry name" value="OMP_bac"/>
</dbReference>
<dbReference type="InterPro" id="IPR050330">
    <property type="entry name" value="Bact_OuterMem_StrucFunc"/>
</dbReference>
<evidence type="ECO:0000256" key="8">
    <source>
        <dbReference type="ARBA" id="ARBA00023306"/>
    </source>
</evidence>
<dbReference type="EMBL" id="FPHB01000038">
    <property type="protein sequence ID" value="SFV56688.1"/>
    <property type="molecule type" value="Genomic_DNA"/>
</dbReference>
<evidence type="ECO:0000256" key="5">
    <source>
        <dbReference type="ARBA" id="ARBA00023139"/>
    </source>
</evidence>
<feature type="compositionally biased region" description="Low complexity" evidence="9">
    <location>
        <begin position="34"/>
        <end position="48"/>
    </location>
</feature>
<dbReference type="PROSITE" id="PS51257">
    <property type="entry name" value="PROKAR_LIPOPROTEIN"/>
    <property type="match status" value="1"/>
</dbReference>
<keyword evidence="8" id="KW-0131">Cell cycle</keyword>
<dbReference type="AlphaFoldDB" id="A0A1W1BSW5"/>
<evidence type="ECO:0000256" key="2">
    <source>
        <dbReference type="ARBA" id="ARBA00022618"/>
    </source>
</evidence>
<dbReference type="GO" id="GO:0051301">
    <property type="term" value="P:cell division"/>
    <property type="evidence" value="ECO:0007669"/>
    <property type="project" value="UniProtKB-KW"/>
</dbReference>
<evidence type="ECO:0000256" key="7">
    <source>
        <dbReference type="ARBA" id="ARBA00023288"/>
    </source>
</evidence>
<evidence type="ECO:0000256" key="6">
    <source>
        <dbReference type="ARBA" id="ARBA00023237"/>
    </source>
</evidence>
<dbReference type="PANTHER" id="PTHR30329">
    <property type="entry name" value="STATOR ELEMENT OF FLAGELLAR MOTOR COMPLEX"/>
    <property type="match status" value="1"/>
</dbReference>
<evidence type="ECO:0000256" key="1">
    <source>
        <dbReference type="ARBA" id="ARBA00004442"/>
    </source>
</evidence>
<dbReference type="PROSITE" id="PS51123">
    <property type="entry name" value="OMPA_2"/>
    <property type="match status" value="1"/>
</dbReference>
<evidence type="ECO:0000256" key="3">
    <source>
        <dbReference type="ARBA" id="ARBA00022729"/>
    </source>
</evidence>
<dbReference type="InterPro" id="IPR006665">
    <property type="entry name" value="OmpA-like"/>
</dbReference>
<keyword evidence="7 11" id="KW-0449">Lipoprotein</keyword>
<dbReference type="InterPro" id="IPR036737">
    <property type="entry name" value="OmpA-like_sf"/>
</dbReference>
<dbReference type="HAMAP" id="MF_02204">
    <property type="entry name" value="Pal"/>
    <property type="match status" value="1"/>
</dbReference>
<dbReference type="Gene3D" id="3.30.1330.60">
    <property type="entry name" value="OmpA-like domain"/>
    <property type="match status" value="1"/>
</dbReference>
<organism evidence="11">
    <name type="scientific">hydrothermal vent metagenome</name>
    <dbReference type="NCBI Taxonomy" id="652676"/>
    <lineage>
        <taxon>unclassified sequences</taxon>
        <taxon>metagenomes</taxon>
        <taxon>ecological metagenomes</taxon>
    </lineage>
</organism>
<reference evidence="11" key="1">
    <citation type="submission" date="2016-10" db="EMBL/GenBank/DDBJ databases">
        <authorList>
            <person name="de Groot N.N."/>
        </authorList>
    </citation>
    <scope>NUCLEOTIDE SEQUENCE</scope>
</reference>
<dbReference type="InterPro" id="IPR039001">
    <property type="entry name" value="Pal"/>
</dbReference>
<dbReference type="GO" id="GO:0009279">
    <property type="term" value="C:cell outer membrane"/>
    <property type="evidence" value="ECO:0007669"/>
    <property type="project" value="UniProtKB-SubCell"/>
</dbReference>
<keyword evidence="2" id="KW-0132">Cell division</keyword>
<protein>
    <submittedName>
        <fullName evidence="11">Outer membrane lipoprotein omp16</fullName>
    </submittedName>
</protein>
<gene>
    <name evidence="11" type="ORF">MNB_SM-7-429</name>
</gene>
<dbReference type="InterPro" id="IPR014169">
    <property type="entry name" value="Pal_lipo_C"/>
</dbReference>